<dbReference type="OrthoDB" id="21094at2"/>
<feature type="transmembrane region" description="Helical" evidence="7">
    <location>
        <begin position="146"/>
        <end position="172"/>
    </location>
</feature>
<feature type="transmembrane region" description="Helical" evidence="7">
    <location>
        <begin position="12"/>
        <end position="34"/>
    </location>
</feature>
<dbReference type="GO" id="GO:0005886">
    <property type="term" value="C:plasma membrane"/>
    <property type="evidence" value="ECO:0007669"/>
    <property type="project" value="UniProtKB-SubCell"/>
</dbReference>
<dbReference type="InterPro" id="IPR002771">
    <property type="entry name" value="Multi_antbiot-R_MarC"/>
</dbReference>
<evidence type="ECO:0000256" key="5">
    <source>
        <dbReference type="ARBA" id="ARBA00022989"/>
    </source>
</evidence>
<sequence>MTHTLVEQFILLWVVIDPIGTIPVFIAVVAGVAAADRWKIALKATIAATVVLLLFLVGGQFLINALGISLPAFQIAGGIVLLLFALTMIFGDSKPESEAQQWSAEEDGYSSVAIFPLAMPSLASPGAILAVVVLTDNNRFSIQEQAMTGGIMLAVMACAFILMLAATPILRIIKIAGAALVSRIMGMILAAVAVNTVILAVIELIRTVEI</sequence>
<name>A0A399R0E1_9PROT</name>
<dbReference type="AlphaFoldDB" id="A0A399R0E1"/>
<keyword evidence="6 7" id="KW-0472">Membrane</keyword>
<keyword evidence="3" id="KW-1003">Cell membrane</keyword>
<accession>A0A399R0E1</accession>
<evidence type="ECO:0000256" key="3">
    <source>
        <dbReference type="ARBA" id="ARBA00022475"/>
    </source>
</evidence>
<evidence type="ECO:0000256" key="6">
    <source>
        <dbReference type="ARBA" id="ARBA00023136"/>
    </source>
</evidence>
<dbReference type="PANTHER" id="PTHR33508:SF1">
    <property type="entry name" value="UPF0056 MEMBRANE PROTEIN YHCE"/>
    <property type="match status" value="1"/>
</dbReference>
<keyword evidence="4 7" id="KW-0812">Transmembrane</keyword>
<organism evidence="8 9">
    <name type="scientific">Henriciella barbarensis</name>
    <dbReference type="NCBI Taxonomy" id="86342"/>
    <lineage>
        <taxon>Bacteria</taxon>
        <taxon>Pseudomonadati</taxon>
        <taxon>Pseudomonadota</taxon>
        <taxon>Alphaproteobacteria</taxon>
        <taxon>Hyphomonadales</taxon>
        <taxon>Hyphomonadaceae</taxon>
        <taxon>Henriciella</taxon>
    </lineage>
</organism>
<keyword evidence="9" id="KW-1185">Reference proteome</keyword>
<feature type="transmembrane region" description="Helical" evidence="7">
    <location>
        <begin position="184"/>
        <end position="205"/>
    </location>
</feature>
<evidence type="ECO:0000313" key="9">
    <source>
        <dbReference type="Proteomes" id="UP000265431"/>
    </source>
</evidence>
<keyword evidence="5 7" id="KW-1133">Transmembrane helix</keyword>
<evidence type="ECO:0000256" key="7">
    <source>
        <dbReference type="RuleBase" id="RU362048"/>
    </source>
</evidence>
<comment type="subcellular location">
    <subcellularLocation>
        <location evidence="1 7">Cell membrane</location>
        <topology evidence="1 7">Multi-pass membrane protein</topology>
    </subcellularLocation>
</comment>
<comment type="similarity">
    <text evidence="2 7">Belongs to the UPF0056 (MarC) family.</text>
</comment>
<evidence type="ECO:0000256" key="4">
    <source>
        <dbReference type="ARBA" id="ARBA00022692"/>
    </source>
</evidence>
<dbReference type="Proteomes" id="UP000265431">
    <property type="component" value="Unassembled WGS sequence"/>
</dbReference>
<proteinExistence type="inferred from homology"/>
<dbReference type="PANTHER" id="PTHR33508">
    <property type="entry name" value="UPF0056 MEMBRANE PROTEIN YHCE"/>
    <property type="match status" value="1"/>
</dbReference>
<reference evidence="8 9" key="1">
    <citation type="submission" date="2018-08" db="EMBL/GenBank/DDBJ databases">
        <title>Henriciella mobilis sp. nov., isolated from seawater.</title>
        <authorList>
            <person name="Cheng H."/>
            <person name="Wu Y.-H."/>
            <person name="Xu X.-W."/>
            <person name="Guo L.-L."/>
        </authorList>
    </citation>
    <scope>NUCLEOTIDE SEQUENCE [LARGE SCALE GENOMIC DNA]</scope>
    <source>
        <strain evidence="8 9">CCUG66934</strain>
    </source>
</reference>
<dbReference type="RefSeq" id="WP_119379450.1">
    <property type="nucleotide sequence ID" value="NZ_QWGB01000005.1"/>
</dbReference>
<feature type="transmembrane region" description="Helical" evidence="7">
    <location>
        <begin position="112"/>
        <end position="134"/>
    </location>
</feature>
<feature type="transmembrane region" description="Helical" evidence="7">
    <location>
        <begin position="72"/>
        <end position="91"/>
    </location>
</feature>
<evidence type="ECO:0000313" key="8">
    <source>
        <dbReference type="EMBL" id="RIJ24261.1"/>
    </source>
</evidence>
<evidence type="ECO:0000256" key="2">
    <source>
        <dbReference type="ARBA" id="ARBA00009784"/>
    </source>
</evidence>
<dbReference type="NCBIfam" id="TIGR00427">
    <property type="entry name" value="NAAT family transporter"/>
    <property type="match status" value="1"/>
</dbReference>
<evidence type="ECO:0000256" key="1">
    <source>
        <dbReference type="ARBA" id="ARBA00004651"/>
    </source>
</evidence>
<gene>
    <name evidence="8" type="ORF">D1224_08465</name>
</gene>
<protein>
    <recommendedName>
        <fullName evidence="7">UPF0056 membrane protein</fullName>
    </recommendedName>
</protein>
<feature type="transmembrane region" description="Helical" evidence="7">
    <location>
        <begin position="46"/>
        <end position="66"/>
    </location>
</feature>
<comment type="caution">
    <text evidence="8">The sequence shown here is derived from an EMBL/GenBank/DDBJ whole genome shotgun (WGS) entry which is preliminary data.</text>
</comment>
<dbReference type="Pfam" id="PF01914">
    <property type="entry name" value="MarC"/>
    <property type="match status" value="1"/>
</dbReference>
<dbReference type="EMBL" id="QWGB01000005">
    <property type="protein sequence ID" value="RIJ24261.1"/>
    <property type="molecule type" value="Genomic_DNA"/>
</dbReference>